<reference evidence="2 3" key="1">
    <citation type="submission" date="2014-12" db="EMBL/GenBank/DDBJ databases">
        <title>Whole genome sequencing of Sphingobium xenophagum OW59.</title>
        <authorList>
            <person name="Ohta Y."/>
            <person name="Nishi S."/>
            <person name="Hatada Y."/>
        </authorList>
    </citation>
    <scope>NUCLEOTIDE SEQUENCE [LARGE SCALE GENOMIC DNA]</scope>
    <source>
        <strain evidence="2 3">OW59</strain>
    </source>
</reference>
<dbReference type="PANTHER" id="PTHR48079:SF6">
    <property type="entry name" value="NAD(P)-BINDING DOMAIN-CONTAINING PROTEIN-RELATED"/>
    <property type="match status" value="1"/>
</dbReference>
<organism evidence="2 3">
    <name type="scientific">Sphingobium xenophagum</name>
    <dbReference type="NCBI Taxonomy" id="121428"/>
    <lineage>
        <taxon>Bacteria</taxon>
        <taxon>Pseudomonadati</taxon>
        <taxon>Pseudomonadota</taxon>
        <taxon>Alphaproteobacteria</taxon>
        <taxon>Sphingomonadales</taxon>
        <taxon>Sphingomonadaceae</taxon>
        <taxon>Sphingobium</taxon>
    </lineage>
</organism>
<dbReference type="GO" id="GO:0004029">
    <property type="term" value="F:aldehyde dehydrogenase (NAD+) activity"/>
    <property type="evidence" value="ECO:0007669"/>
    <property type="project" value="TreeGrafter"/>
</dbReference>
<gene>
    <name evidence="2" type="ORF">MBESOW_P3456</name>
</gene>
<evidence type="ECO:0000259" key="1">
    <source>
        <dbReference type="Pfam" id="PF01370"/>
    </source>
</evidence>
<evidence type="ECO:0000313" key="3">
    <source>
        <dbReference type="Proteomes" id="UP000290975"/>
    </source>
</evidence>
<dbReference type="Pfam" id="PF01370">
    <property type="entry name" value="Epimerase"/>
    <property type="match status" value="1"/>
</dbReference>
<feature type="domain" description="NAD-dependent epimerase/dehydratase" evidence="1">
    <location>
        <begin position="7"/>
        <end position="218"/>
    </location>
</feature>
<dbReference type="Proteomes" id="UP000290975">
    <property type="component" value="Unassembled WGS sequence"/>
</dbReference>
<proteinExistence type="predicted"/>
<comment type="caution">
    <text evidence="2">The sequence shown here is derived from an EMBL/GenBank/DDBJ whole genome shotgun (WGS) entry which is preliminary data.</text>
</comment>
<dbReference type="AlphaFoldDB" id="A0A401J6G1"/>
<dbReference type="RefSeq" id="WP_130754161.1">
    <property type="nucleotide sequence ID" value="NZ_BBQY01000031.1"/>
</dbReference>
<sequence>MSETKKALVLGATGGIGGAAATALLRHGWQVTALARACRQSGQPGDPLANVKWVQGDAMNAVDVRAAAEGVQAIVHAANPPGYGNWARTVLPMIDNSIAAAKAFDARLVLPGTIYNFGPDAFPHLIETAPQHPTTEKGRIRVELERRMETASHEGTRALIVRFGDFFGPVPGNNWFSQGLVTPGKRLRSVTYPGRKGVGHAWAYLPDAGETIARLLDRADGLEPFARFHFGGLWDADGTAMPQAIAEALDRPAIKVWAMPWVMLGLAGLLQETPREIYKMRYLWRETIRLNNSKLVAFLGEEPQTLLPEAVSATLKALNVE</sequence>
<name>A0A401J6G1_SPHXE</name>
<accession>A0A401J6G1</accession>
<dbReference type="EMBL" id="BBQY01000031">
    <property type="protein sequence ID" value="GBH32217.1"/>
    <property type="molecule type" value="Genomic_DNA"/>
</dbReference>
<protein>
    <recommendedName>
        <fullName evidence="1">NAD-dependent epimerase/dehydratase domain-containing protein</fullName>
    </recommendedName>
</protein>
<dbReference type="InterPro" id="IPR051783">
    <property type="entry name" value="NAD(P)-dependent_oxidoreduct"/>
</dbReference>
<dbReference type="InterPro" id="IPR036291">
    <property type="entry name" value="NAD(P)-bd_dom_sf"/>
</dbReference>
<dbReference type="InterPro" id="IPR001509">
    <property type="entry name" value="Epimerase_deHydtase"/>
</dbReference>
<dbReference type="PANTHER" id="PTHR48079">
    <property type="entry name" value="PROTEIN YEEZ"/>
    <property type="match status" value="1"/>
</dbReference>
<dbReference type="GO" id="GO:0005737">
    <property type="term" value="C:cytoplasm"/>
    <property type="evidence" value="ECO:0007669"/>
    <property type="project" value="TreeGrafter"/>
</dbReference>
<dbReference type="Gene3D" id="3.40.50.720">
    <property type="entry name" value="NAD(P)-binding Rossmann-like Domain"/>
    <property type="match status" value="1"/>
</dbReference>
<dbReference type="SUPFAM" id="SSF51735">
    <property type="entry name" value="NAD(P)-binding Rossmann-fold domains"/>
    <property type="match status" value="1"/>
</dbReference>
<keyword evidence="3" id="KW-1185">Reference proteome</keyword>
<evidence type="ECO:0000313" key="2">
    <source>
        <dbReference type="EMBL" id="GBH32217.1"/>
    </source>
</evidence>